<dbReference type="InterPro" id="IPR013320">
    <property type="entry name" value="ConA-like_dom_sf"/>
</dbReference>
<evidence type="ECO:0000256" key="3">
    <source>
        <dbReference type="SAM" id="MobiDB-lite"/>
    </source>
</evidence>
<feature type="compositionally biased region" description="Polar residues" evidence="3">
    <location>
        <begin position="69"/>
        <end position="84"/>
    </location>
</feature>
<dbReference type="SMART" id="SM00560">
    <property type="entry name" value="LamGL"/>
    <property type="match status" value="1"/>
</dbReference>
<dbReference type="SUPFAM" id="SSF49899">
    <property type="entry name" value="Concanavalin A-like lectins/glucanases"/>
    <property type="match status" value="1"/>
</dbReference>
<keyword evidence="2" id="KW-1015">Disulfide bond</keyword>
<dbReference type="KEGG" id="kphy:AOZ06_13895"/>
<dbReference type="InterPro" id="IPR006558">
    <property type="entry name" value="LamG-like"/>
</dbReference>
<dbReference type="Gene3D" id="2.60.120.200">
    <property type="match status" value="1"/>
</dbReference>
<dbReference type="STRING" id="860235.AOZ06_13895"/>
<evidence type="ECO:0000313" key="7">
    <source>
        <dbReference type="Proteomes" id="UP000063699"/>
    </source>
</evidence>
<name>A0A0N9HSE1_9PSEU</name>
<dbReference type="PANTHER" id="PTHR43784">
    <property type="entry name" value="GDSL-LIKE LIPASE/ACYLHYDROLASE, PUTATIVE (AFU_ORTHOLOGUE AFUA_2G00820)-RELATED"/>
    <property type="match status" value="1"/>
</dbReference>
<proteinExistence type="predicted"/>
<keyword evidence="7" id="KW-1185">Reference proteome</keyword>
<feature type="signal peptide" evidence="4">
    <location>
        <begin position="1"/>
        <end position="24"/>
    </location>
</feature>
<feature type="chain" id="PRO_5038632335" description="LamG-like jellyroll fold domain-containing protein" evidence="4">
    <location>
        <begin position="25"/>
        <end position="1789"/>
    </location>
</feature>
<dbReference type="SUPFAM" id="SSF52266">
    <property type="entry name" value="SGNH hydrolase"/>
    <property type="match status" value="1"/>
</dbReference>
<dbReference type="EMBL" id="CP012752">
    <property type="protein sequence ID" value="ALG07861.1"/>
    <property type="molecule type" value="Genomic_DNA"/>
</dbReference>
<dbReference type="InterPro" id="IPR053140">
    <property type="entry name" value="GDSL_Rv0518-like"/>
</dbReference>
<evidence type="ECO:0000313" key="6">
    <source>
        <dbReference type="EMBL" id="ALG07861.1"/>
    </source>
</evidence>
<dbReference type="Pfam" id="PF13385">
    <property type="entry name" value="Laminin_G_3"/>
    <property type="match status" value="1"/>
</dbReference>
<evidence type="ECO:0000259" key="5">
    <source>
        <dbReference type="SMART" id="SM00560"/>
    </source>
</evidence>
<evidence type="ECO:0000256" key="2">
    <source>
        <dbReference type="ARBA" id="ARBA00023157"/>
    </source>
</evidence>
<evidence type="ECO:0000256" key="1">
    <source>
        <dbReference type="ARBA" id="ARBA00022729"/>
    </source>
</evidence>
<dbReference type="Proteomes" id="UP000063699">
    <property type="component" value="Chromosome"/>
</dbReference>
<feature type="region of interest" description="Disordered" evidence="3">
    <location>
        <begin position="26"/>
        <end position="86"/>
    </location>
</feature>
<evidence type="ECO:0000256" key="4">
    <source>
        <dbReference type="SAM" id="SignalP"/>
    </source>
</evidence>
<gene>
    <name evidence="6" type="ORF">AOZ06_13895</name>
</gene>
<dbReference type="Gene3D" id="3.40.50.1110">
    <property type="entry name" value="SGNH hydrolase"/>
    <property type="match status" value="1"/>
</dbReference>
<dbReference type="PANTHER" id="PTHR43784:SF2">
    <property type="entry name" value="GDSL-LIKE LIPASE_ACYLHYDROLASE, PUTATIVE (AFU_ORTHOLOGUE AFUA_2G00820)-RELATED"/>
    <property type="match status" value="1"/>
</dbReference>
<dbReference type="InterPro" id="IPR036514">
    <property type="entry name" value="SGNH_hydro_sf"/>
</dbReference>
<protein>
    <recommendedName>
        <fullName evidence="5">LamG-like jellyroll fold domain-containing protein</fullName>
    </recommendedName>
</protein>
<reference evidence="6 7" key="1">
    <citation type="submission" date="2015-07" db="EMBL/GenBank/DDBJ databases">
        <title>Genome sequencing of Kibdelosporangium phytohabitans.</title>
        <authorList>
            <person name="Qin S."/>
            <person name="Xing K."/>
        </authorList>
    </citation>
    <scope>NUCLEOTIDE SEQUENCE [LARGE SCALE GENOMIC DNA]</scope>
    <source>
        <strain evidence="6 7">KLBMP1111</strain>
    </source>
</reference>
<accession>A0A0N9HSE1</accession>
<sequence>MLAAALSTTLLGALPVVFAPAASAQTAQKRVEPAKQEPGSGKADPEADAVQRAARTGAPVEIPERNTEKSQVLANPNGSFTLRSNARPVRVKKDGVWRGIDTTLKVNADGTVTPVAAAADMAFSGGGDKPIVRVADGGGAVSVRWPGPLPKPVLNGNTATYADVLPGVDLKLVADSDTYTQTLVVRNADAAKNPALASIRTDVEATNLDLRAGDEGVLTAFDSTGKAVFAQSTPLMWDSSHDPNVGPAPTAVFSGGGKVSELKSVVTPKAAARGARAAVEMALIPDPAALTGPGVTYPLYIDPVFSRNRSNWAEVTSNGWESFNAAAPARAGRCYNRDGECRGTWTARSFFSFDVSALLPRNGHKPKLFDGQFYIGQLHAAHACVPEPTTLHAAGGFGAHTKWAGPLLHSLDTQSSEAGDQCTGGGRSVRFYAGDWVQSAVDNGWSALNFGVAAPDENNDLQWKVFDNNPLLDVPFSYPPNQATGLRVSNEVRCDGKPITSDARPVLYAAASDNNAPPLNLRLNYVLSGGTFVRVGNTTIASGSTGGWQLADPLKDGPYQFSVLAETSPDHPHNMKAAVSGQYPFIVRAVPPAAAPVIDASIDYPAGYWGAPNGAPGAIAVNANGASNIAGYTYTFTGSGTQTVPKTTDCMYNKAFGTSGGWIPHTGQATNWIPIPAGLPPGYHTLHVRSFDDAHNLSPESQPYTFHVAPNTGSSAQRLEAENLPLSQPAGQSCTPYVQPRGDIGLSGGSQVFHPCNAAGQAFTMSFGTAVESDYDIGIGLTKANDFGKAVFELDGVRIGQQFDSADPERPIDTYSPRLQTNHQPLGVRHLTKGTHTLTVKGVNTNPQSIGIKYGTAVDYISLSQTRRYEVEDRQQVTPSQPAGQNVPVVVNQRAAGGPAWSQGAALGFQANAVNQSLDLTFQVPLEADYAMGIGLTKRPDHGQLRIAVDGIPLQRTDSTPWDGYAPGDGASVFQPLGGAHLTAGSHRLTITAVGKNTAANGFQATVDYLTAVAVNNVTAASFSAAMNNDGIGADGSPANLDLGDASLSAQTMAAAGYGPGAVATVNGARFTMPAATSAGDNVVAIGQTIPIDQVKATAVSLLVASTCGVSPVATATIRYTDGTTQDSRLPEVDDWAGGRTNDTAFVLPYRNRLAGKDMTVLPRIHAVSLPADPTKTLQAVTLPNYGTNMLPGSCSSALHVFSMAPRAVATGWIGSWSAPADMARPAPGGARFADQTLRTVIKPSTRGGHVRVKLNNTNGNTPVTVDAATIAAQSGTSGATLAAPVRLTFGGNAAVTLPAGGEMLSDPVSYPAVSGGSGNLIVSVHLPNAVTVAPVHTSPAETTLLANGNATADSTGTPFTTTLDGPRFVSALEVSTTDNQHGTVVVLGDQFSNGVNTWVDSLPGKLAAGGVPVPGGLVNASRGGISPSGQWNLNGNGRDSAGTAHTTVTGGVTWSTDRGGVAALDGTGTLATSGPVLATDASYTVSAWVKVNEKTAQTVVSQQGQNTTAFSLRTDGTKWAFTVPVSDTAGAATVSAVSNADIQTGTWTHLVGIHDSASRNVTLYVDGMYQQTSSAITSLASSGPLTIGRALKGSVSEVRAYQGIAMYTDAGILRLGDSAYRPRAGLGASTATLADRTLDRTALNQPNLRTVVVAVGANDILTGAGKTTITQQLTELMHTTGPAGIRNTRRADGNLVRVVLTTIPALGLPDLDPREQRRRELNADLLANYLRYGANDVIDVAGAVADPQHPNQLKPGYLTNGELNSAYHDAVAGAVSTAVTKFPPDAQL</sequence>
<feature type="domain" description="LamG-like jellyroll fold" evidence="5">
    <location>
        <begin position="1482"/>
        <end position="1609"/>
    </location>
</feature>
<organism evidence="6 7">
    <name type="scientific">Kibdelosporangium phytohabitans</name>
    <dbReference type="NCBI Taxonomy" id="860235"/>
    <lineage>
        <taxon>Bacteria</taxon>
        <taxon>Bacillati</taxon>
        <taxon>Actinomycetota</taxon>
        <taxon>Actinomycetes</taxon>
        <taxon>Pseudonocardiales</taxon>
        <taxon>Pseudonocardiaceae</taxon>
        <taxon>Kibdelosporangium</taxon>
    </lineage>
</organism>
<keyword evidence="1 4" id="KW-0732">Signal</keyword>